<comment type="caution">
    <text evidence="1">The sequence shown here is derived from an EMBL/GenBank/DDBJ whole genome shotgun (WGS) entry which is preliminary data.</text>
</comment>
<proteinExistence type="predicted"/>
<dbReference type="EMBL" id="FMWB01000003">
    <property type="protein sequence ID" value="SCZ28795.1"/>
    <property type="molecule type" value="Genomic_DNA"/>
</dbReference>
<name>A0A1G5MUF0_9PSED</name>
<organism evidence="1 2">
    <name type="scientific">Pseudomonas oryzihabitans</name>
    <dbReference type="NCBI Taxonomy" id="47885"/>
    <lineage>
        <taxon>Bacteria</taxon>
        <taxon>Pseudomonadati</taxon>
        <taxon>Pseudomonadota</taxon>
        <taxon>Gammaproteobacteria</taxon>
        <taxon>Pseudomonadales</taxon>
        <taxon>Pseudomonadaceae</taxon>
        <taxon>Pseudomonas</taxon>
    </lineage>
</organism>
<dbReference type="Proteomes" id="UP000183046">
    <property type="component" value="Unassembled WGS sequence"/>
</dbReference>
<accession>A0A1G5MUF0</accession>
<dbReference type="RefSeq" id="WP_074583583.1">
    <property type="nucleotide sequence ID" value="NZ_FMWB01000003.1"/>
</dbReference>
<evidence type="ECO:0000313" key="2">
    <source>
        <dbReference type="Proteomes" id="UP000183046"/>
    </source>
</evidence>
<dbReference type="Pfam" id="PF04883">
    <property type="entry name" value="HK97-gp10_like"/>
    <property type="match status" value="1"/>
</dbReference>
<dbReference type="AlphaFoldDB" id="A0A1G5MUF0"/>
<dbReference type="InterPro" id="IPR010064">
    <property type="entry name" value="HK97-gp10_tail"/>
</dbReference>
<sequence length="144" mass="16420">MITFTLKGVDDAIERLTKLPEKVQRSSVRRAARAAMKIVRDEAIDRANQQDDPETPMNIADFIVTREGTIKGRREGGIVMRVGIIGGARYDKRSPYPTYWKFVEFGTEHSRAKPFMRPALDNNVPDVIQTFVDVLNDELNRELV</sequence>
<gene>
    <name evidence="1" type="ORF">SAMN05216279_103125</name>
</gene>
<dbReference type="OrthoDB" id="5736381at2"/>
<evidence type="ECO:0000313" key="1">
    <source>
        <dbReference type="EMBL" id="SCZ28795.1"/>
    </source>
</evidence>
<protein>
    <submittedName>
        <fullName evidence="1">Phage protein, HK97 gp10 family</fullName>
    </submittedName>
</protein>
<reference evidence="2" key="1">
    <citation type="submission" date="2016-10" db="EMBL/GenBank/DDBJ databases">
        <authorList>
            <person name="de Groot N.N."/>
        </authorList>
    </citation>
    <scope>NUCLEOTIDE SEQUENCE [LARGE SCALE GENOMIC DNA]</scope>
    <source>
        <strain evidence="2">DSM 15758</strain>
    </source>
</reference>
<dbReference type="NCBIfam" id="TIGR01725">
    <property type="entry name" value="phge_HK97_gp10"/>
    <property type="match status" value="1"/>
</dbReference>